<protein>
    <recommendedName>
        <fullName evidence="2">CCHC-type domain-containing protein</fullName>
    </recommendedName>
</protein>
<name>A0A8H5BWN8_9AGAR</name>
<comment type="caution">
    <text evidence="3">The sequence shown here is derived from an EMBL/GenBank/DDBJ whole genome shotgun (WGS) entry which is preliminary data.</text>
</comment>
<evidence type="ECO:0000313" key="4">
    <source>
        <dbReference type="Proteomes" id="UP000567179"/>
    </source>
</evidence>
<feature type="domain" description="CCHC-type" evidence="2">
    <location>
        <begin position="356"/>
        <end position="369"/>
    </location>
</feature>
<organism evidence="3 4">
    <name type="scientific">Psilocybe cf. subviscida</name>
    <dbReference type="NCBI Taxonomy" id="2480587"/>
    <lineage>
        <taxon>Eukaryota</taxon>
        <taxon>Fungi</taxon>
        <taxon>Dikarya</taxon>
        <taxon>Basidiomycota</taxon>
        <taxon>Agaricomycotina</taxon>
        <taxon>Agaricomycetes</taxon>
        <taxon>Agaricomycetidae</taxon>
        <taxon>Agaricales</taxon>
        <taxon>Agaricineae</taxon>
        <taxon>Strophariaceae</taxon>
        <taxon>Psilocybe</taxon>
    </lineage>
</organism>
<dbReference type="EMBL" id="JAACJJ010000001">
    <property type="protein sequence ID" value="KAF5330636.1"/>
    <property type="molecule type" value="Genomic_DNA"/>
</dbReference>
<keyword evidence="1" id="KW-0862">Zinc</keyword>
<evidence type="ECO:0000256" key="1">
    <source>
        <dbReference type="PROSITE-ProRule" id="PRU00047"/>
    </source>
</evidence>
<evidence type="ECO:0000259" key="2">
    <source>
        <dbReference type="PROSITE" id="PS50158"/>
    </source>
</evidence>
<keyword evidence="1" id="KW-0863">Zinc-finger</keyword>
<dbReference type="GO" id="GO:0008270">
    <property type="term" value="F:zinc ion binding"/>
    <property type="evidence" value="ECO:0007669"/>
    <property type="project" value="UniProtKB-KW"/>
</dbReference>
<dbReference type="InterPro" id="IPR001878">
    <property type="entry name" value="Znf_CCHC"/>
</dbReference>
<proteinExistence type="predicted"/>
<reference evidence="3 4" key="1">
    <citation type="journal article" date="2020" name="ISME J.">
        <title>Uncovering the hidden diversity of litter-decomposition mechanisms in mushroom-forming fungi.</title>
        <authorList>
            <person name="Floudas D."/>
            <person name="Bentzer J."/>
            <person name="Ahren D."/>
            <person name="Johansson T."/>
            <person name="Persson P."/>
            <person name="Tunlid A."/>
        </authorList>
    </citation>
    <scope>NUCLEOTIDE SEQUENCE [LARGE SCALE GENOMIC DNA]</scope>
    <source>
        <strain evidence="3 4">CBS 101986</strain>
    </source>
</reference>
<evidence type="ECO:0000313" key="3">
    <source>
        <dbReference type="EMBL" id="KAF5330636.1"/>
    </source>
</evidence>
<gene>
    <name evidence="3" type="ORF">D9619_005712</name>
</gene>
<dbReference type="PROSITE" id="PS50158">
    <property type="entry name" value="ZF_CCHC"/>
    <property type="match status" value="1"/>
</dbReference>
<dbReference type="OrthoDB" id="2962718at2759"/>
<keyword evidence="4" id="KW-1185">Reference proteome</keyword>
<sequence length="371" mass="41675">MAPPLRNARNAPKFDEGHPEELLRYIEDIDELIKTHSITDEEEKKALLLHYTSVGVEHQWKALPSAATGKTYEDFKKGVLAEYPKADAMKSGMQKQLDKVLKKYKGSIKHELNELMAYKHKFNMEVSSLGALLSNSVQVEMFLSCLDPDFGHRIIAALALHRQAITSVVEGFRAANAGAAGNTLLFPPDITQREDDRYELSNVMVMAVDIVRQAVPITTSFKAARTLLSSTLDTIIPKSETMVMECLEQQENLLAQLKDSLLLSNKQQVDFFENFKKMHDGESAQFQQSQEPVKTSATVNVPAPGLSYQDNHNDHGNYNDYNHNKGYDPNRNNQTCVDGWSMGMNHRANPCHDDDCCYCGELGHYVSDCMV</sequence>
<dbReference type="AlphaFoldDB" id="A0A8H5BWN8"/>
<keyword evidence="1" id="KW-0479">Metal-binding</keyword>
<dbReference type="Proteomes" id="UP000567179">
    <property type="component" value="Unassembled WGS sequence"/>
</dbReference>
<dbReference type="GO" id="GO:0003676">
    <property type="term" value="F:nucleic acid binding"/>
    <property type="evidence" value="ECO:0007669"/>
    <property type="project" value="InterPro"/>
</dbReference>
<accession>A0A8H5BWN8</accession>